<dbReference type="PANTHER" id="PTHR22953:SF153">
    <property type="entry name" value="PURPLE ACID PHOSPHATASE"/>
    <property type="match status" value="1"/>
</dbReference>
<dbReference type="SUPFAM" id="SSF49363">
    <property type="entry name" value="Purple acid phosphatase, N-terminal domain"/>
    <property type="match status" value="1"/>
</dbReference>
<keyword evidence="6" id="KW-1185">Reference proteome</keyword>
<evidence type="ECO:0000259" key="4">
    <source>
        <dbReference type="Pfam" id="PF16656"/>
    </source>
</evidence>
<dbReference type="Gene3D" id="3.60.21.10">
    <property type="match status" value="1"/>
</dbReference>
<dbReference type="RefSeq" id="WP_338609010.1">
    <property type="nucleotide sequence ID" value="NZ_CP146275.1"/>
</dbReference>
<dbReference type="InterPro" id="IPR004843">
    <property type="entry name" value="Calcineurin-like_PHP"/>
</dbReference>
<dbReference type="GO" id="GO:0016787">
    <property type="term" value="F:hydrolase activity"/>
    <property type="evidence" value="ECO:0007669"/>
    <property type="project" value="UniProtKB-KW"/>
</dbReference>
<keyword evidence="1 2" id="KW-0732">Signal</keyword>
<name>A0ABZ2I7G7_9HYPH</name>
<protein>
    <submittedName>
        <fullName evidence="5">Metallophosphoesterase family protein</fullName>
        <ecNumber evidence="5">3.1.-.-</ecNumber>
    </submittedName>
</protein>
<evidence type="ECO:0000313" key="6">
    <source>
        <dbReference type="Proteomes" id="UP001369958"/>
    </source>
</evidence>
<dbReference type="InterPro" id="IPR029052">
    <property type="entry name" value="Metallo-depent_PP-like"/>
</dbReference>
<evidence type="ECO:0000256" key="1">
    <source>
        <dbReference type="ARBA" id="ARBA00022729"/>
    </source>
</evidence>
<feature type="domain" description="Purple acid phosphatase N-terminal" evidence="4">
    <location>
        <begin position="231"/>
        <end position="354"/>
    </location>
</feature>
<dbReference type="SUPFAM" id="SSF56300">
    <property type="entry name" value="Metallo-dependent phosphatases"/>
    <property type="match status" value="1"/>
</dbReference>
<accession>A0ABZ2I7G7</accession>
<dbReference type="Gene3D" id="2.60.40.380">
    <property type="entry name" value="Purple acid phosphatase-like, N-terminal"/>
    <property type="match status" value="1"/>
</dbReference>
<dbReference type="InterPro" id="IPR015914">
    <property type="entry name" value="PAPs_N"/>
</dbReference>
<keyword evidence="5" id="KW-0378">Hydrolase</keyword>
<proteinExistence type="predicted"/>
<evidence type="ECO:0000259" key="3">
    <source>
        <dbReference type="Pfam" id="PF00149"/>
    </source>
</evidence>
<dbReference type="EC" id="3.1.-.-" evidence="5"/>
<feature type="chain" id="PRO_5046331650" evidence="2">
    <location>
        <begin position="26"/>
        <end position="629"/>
    </location>
</feature>
<gene>
    <name evidence="5" type="ORF">V6617_03045</name>
</gene>
<dbReference type="Pfam" id="PF00149">
    <property type="entry name" value="Metallophos"/>
    <property type="match status" value="1"/>
</dbReference>
<feature type="domain" description="Calcineurin-like phosphoesterase" evidence="3">
    <location>
        <begin position="368"/>
        <end position="548"/>
    </location>
</feature>
<feature type="signal peptide" evidence="2">
    <location>
        <begin position="1"/>
        <end position="25"/>
    </location>
</feature>
<dbReference type="Pfam" id="PF16656">
    <property type="entry name" value="Pur_ac_phosph_N"/>
    <property type="match status" value="1"/>
</dbReference>
<evidence type="ECO:0000313" key="5">
    <source>
        <dbReference type="EMBL" id="WWT33460.1"/>
    </source>
</evidence>
<dbReference type="Proteomes" id="UP001369958">
    <property type="component" value="Chromosome"/>
</dbReference>
<dbReference type="InterPro" id="IPR039331">
    <property type="entry name" value="PAPs-like"/>
</dbReference>
<reference evidence="5 6" key="1">
    <citation type="submission" date="2024-02" db="EMBL/GenBank/DDBJ databases">
        <title>Complete genome sequence of Pelagibacterium nitratireducens ZH15.</title>
        <authorList>
            <person name="Zhao L.H."/>
        </authorList>
    </citation>
    <scope>NUCLEOTIDE SEQUENCE [LARGE SCALE GENOMIC DNA]</scope>
    <source>
        <strain evidence="5 6">ZH15</strain>
    </source>
</reference>
<evidence type="ECO:0000256" key="2">
    <source>
        <dbReference type="SAM" id="SignalP"/>
    </source>
</evidence>
<dbReference type="InterPro" id="IPR008963">
    <property type="entry name" value="Purple_acid_Pase-like_N"/>
</dbReference>
<dbReference type="EMBL" id="CP146275">
    <property type="protein sequence ID" value="WWT33460.1"/>
    <property type="molecule type" value="Genomic_DNA"/>
</dbReference>
<dbReference type="PANTHER" id="PTHR22953">
    <property type="entry name" value="ACID PHOSPHATASE RELATED"/>
    <property type="match status" value="1"/>
</dbReference>
<sequence>MTKPLHALAVLFAASSALVPTMALAQSSDTARDTIFAVQQRFATELDTDTFRALDAESALALLSPSEREAMGQQFVQFDVNVPVTVYIARGGVEPFWFEDFGFEPTDLELQIRHETNWKVWKADFAAGAIGLGVNGLTSAQIGDSGEQYAVIVAPQNPEDTLEITGLADHYGVATAELDTPAWKDEPSRYFEMLPEELEGLTVVQLLRSRRHDGFLVEFARFTDFPSTPAPDQVVINLGADPRRQVSISWRTAEEIGTGEVHIAPSEAFDPEGDFETVEANAAAIDSPRDQIMGDYTAIDDFPGMLTDLWPEPANDPTIMRHTARLTDLEPGTQYTYVVGSDEGGWSDPFTFSTAPDEPEPFSFIYWGDVQHGFETWAPLVEMAAEAAPDAAFHLIAGDLVARGPERDDWDGFFAGAGNAFASTPIVPLLGNHEYNGTPSPSVYLDTFDLPENGAEGLTERTYAFGYGDALFVVLDANRKSEAELAAQTAWLEDQLANSEASWNIVAFHQPVYPGRGGQDEPELREAWTPLFDAYNVDLVLQGHHHMYQRTPAVRAGAPDPEGTIYVIANAGNKYYEADRFEERFGFSPQVLVEEIQTYQLVTVGDDVLSFKAVDLAGNVVDSFDIAAD</sequence>
<organism evidence="5 6">
    <name type="scientific">Pelagibacterium nitratireducens</name>
    <dbReference type="NCBI Taxonomy" id="1046114"/>
    <lineage>
        <taxon>Bacteria</taxon>
        <taxon>Pseudomonadati</taxon>
        <taxon>Pseudomonadota</taxon>
        <taxon>Alphaproteobacteria</taxon>
        <taxon>Hyphomicrobiales</taxon>
        <taxon>Devosiaceae</taxon>
        <taxon>Pelagibacterium</taxon>
    </lineage>
</organism>